<feature type="binding site" evidence="7">
    <location>
        <position position="159"/>
    </location>
    <ligand>
        <name>Mg(2+)</name>
        <dbReference type="ChEBI" id="CHEBI:18420"/>
    </ligand>
</feature>
<evidence type="ECO:0000256" key="4">
    <source>
        <dbReference type="ARBA" id="ARBA00022692"/>
    </source>
</evidence>
<dbReference type="GO" id="GO:0044038">
    <property type="term" value="P:cell wall macromolecule biosynthetic process"/>
    <property type="evidence" value="ECO:0007669"/>
    <property type="project" value="TreeGrafter"/>
</dbReference>
<evidence type="ECO:0000313" key="11">
    <source>
        <dbReference type="Proteomes" id="UP000280296"/>
    </source>
</evidence>
<dbReference type="GO" id="GO:0071555">
    <property type="term" value="P:cell wall organization"/>
    <property type="evidence" value="ECO:0007669"/>
    <property type="project" value="TreeGrafter"/>
</dbReference>
<dbReference type="Proteomes" id="UP000280296">
    <property type="component" value="Unassembled WGS sequence"/>
</dbReference>
<keyword evidence="7" id="KW-0479">Metal-binding</keyword>
<sequence length="371" mass="38622">MFSVGAALCYALCWAVRSIAPRVGLIDSPGGRKAHAAPTPLGGGVAIWLSLVIVLGIGTGWVALGLPLPPEMARHAEGSMSRVVELWLLVALATMMMLMGLLDDRFRLDWKPRMAVQVLAAVGLVLLGGQITLFGPLGWPPIRWAITLAWVVGLTNSFNFLDNMDGLSAGVGLIVALLFVGAQAAVGALFVPAVLLILAGALAGFLVHNSAPAKLFMGDAGSNFLGFLLGALTVVGTFTRDNPGSGYSPFGALAPLLVMAVPLYDTASVIVIRLREGRSPFQADRSHFSHRLVERGLTPPWAVRTIYLVTLAGGLGALLLHRLDALGAAVVVSQTLCVLGVVAILEIARPRPTPSGPTSSAPPPAEEASTG</sequence>
<accession>A0A432MPT2</accession>
<dbReference type="PANTHER" id="PTHR22926">
    <property type="entry name" value="PHOSPHO-N-ACETYLMURAMOYL-PENTAPEPTIDE-TRANSFERASE"/>
    <property type="match status" value="1"/>
</dbReference>
<evidence type="ECO:0000256" key="9">
    <source>
        <dbReference type="SAM" id="Phobius"/>
    </source>
</evidence>
<keyword evidence="2" id="KW-1003">Cell membrane</keyword>
<feature type="transmembrane region" description="Helical" evidence="9">
    <location>
        <begin position="173"/>
        <end position="203"/>
    </location>
</feature>
<evidence type="ECO:0000256" key="1">
    <source>
        <dbReference type="ARBA" id="ARBA00004651"/>
    </source>
</evidence>
<dbReference type="GO" id="GO:0046872">
    <property type="term" value="F:metal ion binding"/>
    <property type="evidence" value="ECO:0007669"/>
    <property type="project" value="UniProtKB-KW"/>
</dbReference>
<comment type="cofactor">
    <cofactor evidence="7">
        <name>Mg(2+)</name>
        <dbReference type="ChEBI" id="CHEBI:18420"/>
    </cofactor>
</comment>
<reference evidence="10 11" key="2">
    <citation type="submission" date="2019-01" db="EMBL/GenBank/DDBJ databases">
        <title>Tautonia sociabilis, a novel thermotolerant planctomycete of Isosphaeraceae family, isolated from a 4000 m deep subterranean habitat.</title>
        <authorList>
            <person name="Kovaleva O.L."/>
            <person name="Elcheninov A.G."/>
            <person name="Van Heerden E."/>
            <person name="Toshchakov S.V."/>
            <person name="Novikov A."/>
            <person name="Bonch-Osmolovskaya E.A."/>
            <person name="Kublanov I.V."/>
        </authorList>
    </citation>
    <scope>NUCLEOTIDE SEQUENCE [LARGE SCALE GENOMIC DNA]</scope>
    <source>
        <strain evidence="10 11">GM2012</strain>
    </source>
</reference>
<dbReference type="GO" id="GO:0009103">
    <property type="term" value="P:lipopolysaccharide biosynthetic process"/>
    <property type="evidence" value="ECO:0007669"/>
    <property type="project" value="TreeGrafter"/>
</dbReference>
<evidence type="ECO:0000256" key="5">
    <source>
        <dbReference type="ARBA" id="ARBA00022989"/>
    </source>
</evidence>
<evidence type="ECO:0000256" key="7">
    <source>
        <dbReference type="PIRSR" id="PIRSR600715-1"/>
    </source>
</evidence>
<keyword evidence="7" id="KW-0460">Magnesium</keyword>
<feature type="transmembrane region" description="Helical" evidence="9">
    <location>
        <begin position="250"/>
        <end position="272"/>
    </location>
</feature>
<feature type="binding site" evidence="7">
    <location>
        <position position="219"/>
    </location>
    <ligand>
        <name>Mg(2+)</name>
        <dbReference type="ChEBI" id="CHEBI:18420"/>
    </ligand>
</feature>
<comment type="subcellular location">
    <subcellularLocation>
        <location evidence="1">Cell membrane</location>
        <topology evidence="1">Multi-pass membrane protein</topology>
    </subcellularLocation>
</comment>
<feature type="transmembrane region" description="Helical" evidence="9">
    <location>
        <begin position="142"/>
        <end position="161"/>
    </location>
</feature>
<keyword evidence="4 9" id="KW-0812">Transmembrane</keyword>
<feature type="transmembrane region" description="Helical" evidence="9">
    <location>
        <begin position="215"/>
        <end position="238"/>
    </location>
</feature>
<feature type="compositionally biased region" description="Pro residues" evidence="8">
    <location>
        <begin position="352"/>
        <end position="365"/>
    </location>
</feature>
<keyword evidence="3 10" id="KW-0808">Transferase</keyword>
<evidence type="ECO:0000256" key="6">
    <source>
        <dbReference type="ARBA" id="ARBA00023136"/>
    </source>
</evidence>
<keyword evidence="11" id="KW-1185">Reference proteome</keyword>
<dbReference type="OrthoDB" id="9783652at2"/>
<organism evidence="10 11">
    <name type="scientific">Tautonia sociabilis</name>
    <dbReference type="NCBI Taxonomy" id="2080755"/>
    <lineage>
        <taxon>Bacteria</taxon>
        <taxon>Pseudomonadati</taxon>
        <taxon>Planctomycetota</taxon>
        <taxon>Planctomycetia</taxon>
        <taxon>Isosphaerales</taxon>
        <taxon>Isosphaeraceae</taxon>
        <taxon>Tautonia</taxon>
    </lineage>
</organism>
<evidence type="ECO:0000256" key="2">
    <source>
        <dbReference type="ARBA" id="ARBA00022475"/>
    </source>
</evidence>
<feature type="region of interest" description="Disordered" evidence="8">
    <location>
        <begin position="352"/>
        <end position="371"/>
    </location>
</feature>
<dbReference type="CDD" id="cd06853">
    <property type="entry name" value="GT_WecA_like"/>
    <property type="match status" value="1"/>
</dbReference>
<feature type="transmembrane region" description="Helical" evidence="9">
    <location>
        <begin position="301"/>
        <end position="320"/>
    </location>
</feature>
<dbReference type="PANTHER" id="PTHR22926:SF3">
    <property type="entry name" value="UNDECAPRENYL-PHOSPHATE ALPHA-N-ACETYLGLUCOSAMINYL 1-PHOSPHATE TRANSFERASE"/>
    <property type="match status" value="1"/>
</dbReference>
<evidence type="ECO:0000256" key="8">
    <source>
        <dbReference type="SAM" id="MobiDB-lite"/>
    </source>
</evidence>
<comment type="caution">
    <text evidence="10">The sequence shown here is derived from an EMBL/GenBank/DDBJ whole genome shotgun (WGS) entry which is preliminary data.</text>
</comment>
<dbReference type="GO" id="GO:0005886">
    <property type="term" value="C:plasma membrane"/>
    <property type="evidence" value="ECO:0007669"/>
    <property type="project" value="UniProtKB-SubCell"/>
</dbReference>
<dbReference type="AlphaFoldDB" id="A0A432MPT2"/>
<feature type="transmembrane region" description="Helical" evidence="9">
    <location>
        <begin position="114"/>
        <end position="135"/>
    </location>
</feature>
<feature type="transmembrane region" description="Helical" evidence="9">
    <location>
        <begin position="326"/>
        <end position="345"/>
    </location>
</feature>
<dbReference type="Pfam" id="PF00953">
    <property type="entry name" value="Glycos_transf_4"/>
    <property type="match status" value="1"/>
</dbReference>
<evidence type="ECO:0000313" key="10">
    <source>
        <dbReference type="EMBL" id="RUL89096.1"/>
    </source>
</evidence>
<reference evidence="10 11" key="1">
    <citation type="submission" date="2018-12" db="EMBL/GenBank/DDBJ databases">
        <authorList>
            <person name="Toschakov S.V."/>
        </authorList>
    </citation>
    <scope>NUCLEOTIDE SEQUENCE [LARGE SCALE GENOMIC DNA]</scope>
    <source>
        <strain evidence="10 11">GM2012</strain>
    </source>
</reference>
<keyword evidence="5 9" id="KW-1133">Transmembrane helix</keyword>
<feature type="transmembrane region" description="Helical" evidence="9">
    <location>
        <begin position="84"/>
        <end position="102"/>
    </location>
</feature>
<gene>
    <name evidence="10" type="ORF">TsocGM_03945</name>
</gene>
<evidence type="ECO:0000256" key="3">
    <source>
        <dbReference type="ARBA" id="ARBA00022679"/>
    </source>
</evidence>
<keyword evidence="6 9" id="KW-0472">Membrane</keyword>
<dbReference type="GO" id="GO:0016780">
    <property type="term" value="F:phosphotransferase activity, for other substituted phosphate groups"/>
    <property type="evidence" value="ECO:0007669"/>
    <property type="project" value="InterPro"/>
</dbReference>
<feature type="transmembrane region" description="Helical" evidence="9">
    <location>
        <begin position="42"/>
        <end position="64"/>
    </location>
</feature>
<dbReference type="InterPro" id="IPR000715">
    <property type="entry name" value="Glycosyl_transferase_4"/>
</dbReference>
<protein>
    <submittedName>
        <fullName evidence="10">Undecaprenyl/decaprenyl-phosphate alpha-N-acetylglucosaminyl 1-phosphate transferase</fullName>
    </submittedName>
</protein>
<proteinExistence type="predicted"/>
<dbReference type="EMBL" id="RYZH01000005">
    <property type="protein sequence ID" value="RUL89096.1"/>
    <property type="molecule type" value="Genomic_DNA"/>
</dbReference>
<name>A0A432MPT2_9BACT</name>